<protein>
    <recommendedName>
        <fullName evidence="1">diguanylate cyclase</fullName>
        <ecNumber evidence="1">2.7.7.65</ecNumber>
    </recommendedName>
</protein>
<dbReference type="Proteomes" id="UP001060012">
    <property type="component" value="Chromosome"/>
</dbReference>
<feature type="domain" description="PAC" evidence="6">
    <location>
        <begin position="208"/>
        <end position="259"/>
    </location>
</feature>
<evidence type="ECO:0000256" key="2">
    <source>
        <dbReference type="ARBA" id="ARBA00034247"/>
    </source>
</evidence>
<keyword evidence="3" id="KW-0597">Phosphoprotein</keyword>
<dbReference type="Gene3D" id="3.40.50.2300">
    <property type="match status" value="1"/>
</dbReference>
<evidence type="ECO:0000259" key="4">
    <source>
        <dbReference type="PROSITE" id="PS50110"/>
    </source>
</evidence>
<reference evidence="8" key="1">
    <citation type="submission" date="2022-07" db="EMBL/GenBank/DDBJ databases">
        <title>Arcobacter roscoffensis sp. nov., a marine bacterium isolated from coastal seawater collected from Roscoff, France.</title>
        <authorList>
            <person name="Pascual J."/>
            <person name="Lepeaux C."/>
            <person name="Methner A."/>
            <person name="Overmann J."/>
        </authorList>
    </citation>
    <scope>NUCLEOTIDE SEQUENCE</scope>
    <source>
        <strain evidence="8">ARW1-2F2</strain>
    </source>
</reference>
<dbReference type="NCBIfam" id="TIGR00254">
    <property type="entry name" value="GGDEF"/>
    <property type="match status" value="1"/>
</dbReference>
<dbReference type="RefSeq" id="WP_254577277.1">
    <property type="nucleotide sequence ID" value="NZ_CP100595.1"/>
</dbReference>
<dbReference type="InterPro" id="IPR001789">
    <property type="entry name" value="Sig_transdc_resp-reg_receiver"/>
</dbReference>
<keyword evidence="8" id="KW-0548">Nucleotidyltransferase</keyword>
<accession>A0ABY5E7R0</accession>
<proteinExistence type="predicted"/>
<dbReference type="InterPro" id="IPR000014">
    <property type="entry name" value="PAS"/>
</dbReference>
<dbReference type="PROSITE" id="PS50113">
    <property type="entry name" value="PAC"/>
    <property type="match status" value="1"/>
</dbReference>
<dbReference type="InterPro" id="IPR035965">
    <property type="entry name" value="PAS-like_dom_sf"/>
</dbReference>
<feature type="domain" description="Response regulatory" evidence="4">
    <location>
        <begin position="13"/>
        <end position="125"/>
    </location>
</feature>
<dbReference type="CDD" id="cd01949">
    <property type="entry name" value="GGDEF"/>
    <property type="match status" value="1"/>
</dbReference>
<dbReference type="PROSITE" id="PS50110">
    <property type="entry name" value="RESPONSE_REGULATORY"/>
    <property type="match status" value="1"/>
</dbReference>
<dbReference type="NCBIfam" id="TIGR00229">
    <property type="entry name" value="sensory_box"/>
    <property type="match status" value="1"/>
</dbReference>
<evidence type="ECO:0000313" key="8">
    <source>
        <dbReference type="EMBL" id="UTJ07098.1"/>
    </source>
</evidence>
<dbReference type="CDD" id="cd17536">
    <property type="entry name" value="REC_YesN-like"/>
    <property type="match status" value="1"/>
</dbReference>
<dbReference type="SUPFAM" id="SSF55073">
    <property type="entry name" value="Nucleotide cyclase"/>
    <property type="match status" value="1"/>
</dbReference>
<dbReference type="SUPFAM" id="SSF52172">
    <property type="entry name" value="CheY-like"/>
    <property type="match status" value="1"/>
</dbReference>
<dbReference type="SMART" id="SM00267">
    <property type="entry name" value="GGDEF"/>
    <property type="match status" value="1"/>
</dbReference>
<dbReference type="GO" id="GO:0052621">
    <property type="term" value="F:diguanylate cyclase activity"/>
    <property type="evidence" value="ECO:0007669"/>
    <property type="project" value="UniProtKB-EC"/>
</dbReference>
<dbReference type="SMART" id="SM00086">
    <property type="entry name" value="PAC"/>
    <property type="match status" value="1"/>
</dbReference>
<comment type="catalytic activity">
    <reaction evidence="2">
        <text>2 GTP = 3',3'-c-di-GMP + 2 diphosphate</text>
        <dbReference type="Rhea" id="RHEA:24898"/>
        <dbReference type="ChEBI" id="CHEBI:33019"/>
        <dbReference type="ChEBI" id="CHEBI:37565"/>
        <dbReference type="ChEBI" id="CHEBI:58805"/>
        <dbReference type="EC" id="2.7.7.65"/>
    </reaction>
</comment>
<dbReference type="EMBL" id="CP100595">
    <property type="protein sequence ID" value="UTJ07098.1"/>
    <property type="molecule type" value="Genomic_DNA"/>
</dbReference>
<sequence>MKKINKELLSNLTVLYVEDEDMIREEVTYFLNRNIPNFHTAKNGEEGYELFHKINPDLIITDIQMPKMNGIDMLKKINKKSVPVIVTTAYSDLDYFLKAIELQVNKFVIKPIDLMQLIYDIQDCFLTNHLRDQLFEKDNLLEIVDENVLLSITDKHGVIIDASSAFSQFVGYDKTELIGNKHSLLRHEDTPDEFYENMWNQIHSGKVFSSEIKNRKKDGEVYWANLTITPAFNNGEIVNFTAIRQDITDNKKLQLLSIEDDLTKLYNRRHFNEILEKEIRRIKRENINLSLLSLDIDHFKKYNDTYGHPKGDEILKQVAKALKESTSRATDYVFRVGGEEFCIIFSGLDIEDSMTYAKQIVKNIENLKIEHVCNSASEYVTISAGLIVQNSKYIEDEEELYKASDKALYKAKVNGRNQVYLSNKSK</sequence>
<evidence type="ECO:0000256" key="1">
    <source>
        <dbReference type="ARBA" id="ARBA00012528"/>
    </source>
</evidence>
<gene>
    <name evidence="8" type="ORF">NJU99_03090</name>
</gene>
<dbReference type="Gene3D" id="3.30.70.270">
    <property type="match status" value="1"/>
</dbReference>
<dbReference type="InterPro" id="IPR001610">
    <property type="entry name" value="PAC"/>
</dbReference>
<dbReference type="InterPro" id="IPR000700">
    <property type="entry name" value="PAS-assoc_C"/>
</dbReference>
<dbReference type="InterPro" id="IPR050469">
    <property type="entry name" value="Diguanylate_Cyclase"/>
</dbReference>
<evidence type="ECO:0000313" key="9">
    <source>
        <dbReference type="Proteomes" id="UP001060012"/>
    </source>
</evidence>
<dbReference type="PROSITE" id="PS50112">
    <property type="entry name" value="PAS"/>
    <property type="match status" value="1"/>
</dbReference>
<name>A0ABY5E7R0_9BACT</name>
<evidence type="ECO:0000259" key="5">
    <source>
        <dbReference type="PROSITE" id="PS50112"/>
    </source>
</evidence>
<evidence type="ECO:0000256" key="3">
    <source>
        <dbReference type="PROSITE-ProRule" id="PRU00169"/>
    </source>
</evidence>
<feature type="modified residue" description="4-aspartylphosphate" evidence="3">
    <location>
        <position position="62"/>
    </location>
</feature>
<dbReference type="Pfam" id="PF00990">
    <property type="entry name" value="GGDEF"/>
    <property type="match status" value="1"/>
</dbReference>
<dbReference type="InterPro" id="IPR000160">
    <property type="entry name" value="GGDEF_dom"/>
</dbReference>
<evidence type="ECO:0000259" key="7">
    <source>
        <dbReference type="PROSITE" id="PS50887"/>
    </source>
</evidence>
<dbReference type="InterPro" id="IPR029787">
    <property type="entry name" value="Nucleotide_cyclase"/>
</dbReference>
<dbReference type="Gene3D" id="3.30.450.20">
    <property type="entry name" value="PAS domain"/>
    <property type="match status" value="1"/>
</dbReference>
<keyword evidence="9" id="KW-1185">Reference proteome</keyword>
<dbReference type="InterPro" id="IPR011006">
    <property type="entry name" value="CheY-like_superfamily"/>
</dbReference>
<dbReference type="PANTHER" id="PTHR45138">
    <property type="entry name" value="REGULATORY COMPONENTS OF SENSORY TRANSDUCTION SYSTEM"/>
    <property type="match status" value="1"/>
</dbReference>
<dbReference type="SMART" id="SM00448">
    <property type="entry name" value="REC"/>
    <property type="match status" value="1"/>
</dbReference>
<keyword evidence="8" id="KW-0808">Transferase</keyword>
<dbReference type="Pfam" id="PF13426">
    <property type="entry name" value="PAS_9"/>
    <property type="match status" value="1"/>
</dbReference>
<dbReference type="InterPro" id="IPR043128">
    <property type="entry name" value="Rev_trsase/Diguanyl_cyclase"/>
</dbReference>
<organism evidence="8 9">
    <name type="scientific">Arcobacter roscoffensis</name>
    <dbReference type="NCBI Taxonomy" id="2961520"/>
    <lineage>
        <taxon>Bacteria</taxon>
        <taxon>Pseudomonadati</taxon>
        <taxon>Campylobacterota</taxon>
        <taxon>Epsilonproteobacteria</taxon>
        <taxon>Campylobacterales</taxon>
        <taxon>Arcobacteraceae</taxon>
        <taxon>Arcobacter</taxon>
    </lineage>
</organism>
<dbReference type="PANTHER" id="PTHR45138:SF9">
    <property type="entry name" value="DIGUANYLATE CYCLASE DGCM-RELATED"/>
    <property type="match status" value="1"/>
</dbReference>
<dbReference type="CDD" id="cd00130">
    <property type="entry name" value="PAS"/>
    <property type="match status" value="1"/>
</dbReference>
<dbReference type="PROSITE" id="PS50887">
    <property type="entry name" value="GGDEF"/>
    <property type="match status" value="1"/>
</dbReference>
<dbReference type="EC" id="2.7.7.65" evidence="1"/>
<evidence type="ECO:0000259" key="6">
    <source>
        <dbReference type="PROSITE" id="PS50113"/>
    </source>
</evidence>
<dbReference type="Pfam" id="PF00072">
    <property type="entry name" value="Response_reg"/>
    <property type="match status" value="1"/>
</dbReference>
<dbReference type="SUPFAM" id="SSF55785">
    <property type="entry name" value="PYP-like sensor domain (PAS domain)"/>
    <property type="match status" value="1"/>
</dbReference>
<feature type="domain" description="GGDEF" evidence="7">
    <location>
        <begin position="287"/>
        <end position="424"/>
    </location>
</feature>
<feature type="domain" description="PAS" evidence="5">
    <location>
        <begin position="136"/>
        <end position="189"/>
    </location>
</feature>